<evidence type="ECO:0000313" key="3">
    <source>
        <dbReference type="Proteomes" id="UP000059680"/>
    </source>
</evidence>
<feature type="region of interest" description="Disordered" evidence="1">
    <location>
        <begin position="65"/>
        <end position="87"/>
    </location>
</feature>
<proteinExistence type="predicted"/>
<evidence type="ECO:0000313" key="2">
    <source>
        <dbReference type="EMBL" id="BAT01213.1"/>
    </source>
</evidence>
<reference evidence="3" key="1">
    <citation type="journal article" date="2005" name="Nature">
        <title>The map-based sequence of the rice genome.</title>
        <authorList>
            <consortium name="International rice genome sequencing project (IRGSP)"/>
            <person name="Matsumoto T."/>
            <person name="Wu J."/>
            <person name="Kanamori H."/>
            <person name="Katayose Y."/>
            <person name="Fujisawa M."/>
            <person name="Namiki N."/>
            <person name="Mizuno H."/>
            <person name="Yamamoto K."/>
            <person name="Antonio B.A."/>
            <person name="Baba T."/>
            <person name="Sakata K."/>
            <person name="Nagamura Y."/>
            <person name="Aoki H."/>
            <person name="Arikawa K."/>
            <person name="Arita K."/>
            <person name="Bito T."/>
            <person name="Chiden Y."/>
            <person name="Fujitsuka N."/>
            <person name="Fukunaka R."/>
            <person name="Hamada M."/>
            <person name="Harada C."/>
            <person name="Hayashi A."/>
            <person name="Hijishita S."/>
            <person name="Honda M."/>
            <person name="Hosokawa S."/>
            <person name="Ichikawa Y."/>
            <person name="Idonuma A."/>
            <person name="Iijima M."/>
            <person name="Ikeda M."/>
            <person name="Ikeno M."/>
            <person name="Ito K."/>
            <person name="Ito S."/>
            <person name="Ito T."/>
            <person name="Ito Y."/>
            <person name="Ito Y."/>
            <person name="Iwabuchi A."/>
            <person name="Kamiya K."/>
            <person name="Karasawa W."/>
            <person name="Kurita K."/>
            <person name="Katagiri S."/>
            <person name="Kikuta A."/>
            <person name="Kobayashi H."/>
            <person name="Kobayashi N."/>
            <person name="Machita K."/>
            <person name="Maehara T."/>
            <person name="Masukawa M."/>
            <person name="Mizubayashi T."/>
            <person name="Mukai Y."/>
            <person name="Nagasaki H."/>
            <person name="Nagata Y."/>
            <person name="Naito S."/>
            <person name="Nakashima M."/>
            <person name="Nakama Y."/>
            <person name="Nakamichi Y."/>
            <person name="Nakamura M."/>
            <person name="Meguro A."/>
            <person name="Negishi M."/>
            <person name="Ohta I."/>
            <person name="Ohta T."/>
            <person name="Okamoto M."/>
            <person name="Ono N."/>
            <person name="Saji S."/>
            <person name="Sakaguchi M."/>
            <person name="Sakai K."/>
            <person name="Shibata M."/>
            <person name="Shimokawa T."/>
            <person name="Song J."/>
            <person name="Takazaki Y."/>
            <person name="Terasawa K."/>
            <person name="Tsugane M."/>
            <person name="Tsuji K."/>
            <person name="Ueda S."/>
            <person name="Waki K."/>
            <person name="Yamagata H."/>
            <person name="Yamamoto M."/>
            <person name="Yamamoto S."/>
            <person name="Yamane H."/>
            <person name="Yoshiki S."/>
            <person name="Yoshihara R."/>
            <person name="Yukawa K."/>
            <person name="Zhong H."/>
            <person name="Yano M."/>
            <person name="Yuan Q."/>
            <person name="Ouyang S."/>
            <person name="Liu J."/>
            <person name="Jones K.M."/>
            <person name="Gansberger K."/>
            <person name="Moffat K."/>
            <person name="Hill J."/>
            <person name="Bera J."/>
            <person name="Fadrosh D."/>
            <person name="Jin S."/>
            <person name="Johri S."/>
            <person name="Kim M."/>
            <person name="Overton L."/>
            <person name="Reardon M."/>
            <person name="Tsitrin T."/>
            <person name="Vuong H."/>
            <person name="Weaver B."/>
            <person name="Ciecko A."/>
            <person name="Tallon L."/>
            <person name="Jackson J."/>
            <person name="Pai G."/>
            <person name="Aken S.V."/>
            <person name="Utterback T."/>
            <person name="Reidmuller S."/>
            <person name="Feldblyum T."/>
            <person name="Hsiao J."/>
            <person name="Zismann V."/>
            <person name="Iobst S."/>
            <person name="de Vazeille A.R."/>
            <person name="Buell C.R."/>
            <person name="Ying K."/>
            <person name="Li Y."/>
            <person name="Lu T."/>
            <person name="Huang Y."/>
            <person name="Zhao Q."/>
            <person name="Feng Q."/>
            <person name="Zhang L."/>
            <person name="Zhu J."/>
            <person name="Weng Q."/>
            <person name="Mu J."/>
            <person name="Lu Y."/>
            <person name="Fan D."/>
            <person name="Liu Y."/>
            <person name="Guan J."/>
            <person name="Zhang Y."/>
            <person name="Yu S."/>
            <person name="Liu X."/>
            <person name="Zhang Y."/>
            <person name="Hong G."/>
            <person name="Han B."/>
            <person name="Choisne N."/>
            <person name="Demange N."/>
            <person name="Orjeda G."/>
            <person name="Samain S."/>
            <person name="Cattolico L."/>
            <person name="Pelletier E."/>
            <person name="Couloux A."/>
            <person name="Segurens B."/>
            <person name="Wincker P."/>
            <person name="D'Hont A."/>
            <person name="Scarpelli C."/>
            <person name="Weissenbach J."/>
            <person name="Salanoubat M."/>
            <person name="Quetier F."/>
            <person name="Yu Y."/>
            <person name="Kim H.R."/>
            <person name="Rambo T."/>
            <person name="Currie J."/>
            <person name="Collura K."/>
            <person name="Luo M."/>
            <person name="Yang T."/>
            <person name="Ammiraju J.S.S."/>
            <person name="Engler F."/>
            <person name="Soderlund C."/>
            <person name="Wing R.A."/>
            <person name="Palmer L.E."/>
            <person name="de la Bastide M."/>
            <person name="Spiegel L."/>
            <person name="Nascimento L."/>
            <person name="Zutavern T."/>
            <person name="O'Shaughnessy A."/>
            <person name="Dike S."/>
            <person name="Dedhia N."/>
            <person name="Preston R."/>
            <person name="Balija V."/>
            <person name="McCombie W.R."/>
            <person name="Chow T."/>
            <person name="Chen H."/>
            <person name="Chung M."/>
            <person name="Chen C."/>
            <person name="Shaw J."/>
            <person name="Wu H."/>
            <person name="Hsiao K."/>
            <person name="Chao Y."/>
            <person name="Chu M."/>
            <person name="Cheng C."/>
            <person name="Hour A."/>
            <person name="Lee P."/>
            <person name="Lin S."/>
            <person name="Lin Y."/>
            <person name="Liou J."/>
            <person name="Liu S."/>
            <person name="Hsing Y."/>
            <person name="Raghuvanshi S."/>
            <person name="Mohanty A."/>
            <person name="Bharti A.K."/>
            <person name="Gaur A."/>
            <person name="Gupta V."/>
            <person name="Kumar D."/>
            <person name="Ravi V."/>
            <person name="Vij S."/>
            <person name="Kapur A."/>
            <person name="Khurana P."/>
            <person name="Khurana P."/>
            <person name="Khurana J.P."/>
            <person name="Tyagi A.K."/>
            <person name="Gaikwad K."/>
            <person name="Singh A."/>
            <person name="Dalal V."/>
            <person name="Srivastava S."/>
            <person name="Dixit A."/>
            <person name="Pal A.K."/>
            <person name="Ghazi I.A."/>
            <person name="Yadav M."/>
            <person name="Pandit A."/>
            <person name="Bhargava A."/>
            <person name="Sureshbabu K."/>
            <person name="Batra K."/>
            <person name="Sharma T.R."/>
            <person name="Mohapatra T."/>
            <person name="Singh N.K."/>
            <person name="Messing J."/>
            <person name="Nelson A.B."/>
            <person name="Fuks G."/>
            <person name="Kavchok S."/>
            <person name="Keizer G."/>
            <person name="Linton E."/>
            <person name="Llaca V."/>
            <person name="Song R."/>
            <person name="Tanyolac B."/>
            <person name="Young S."/>
            <person name="Ho-Il K."/>
            <person name="Hahn J.H."/>
            <person name="Sangsakoo G."/>
            <person name="Vanavichit A."/>
            <person name="de Mattos Luiz.A.T."/>
            <person name="Zimmer P.D."/>
            <person name="Malone G."/>
            <person name="Dellagostin O."/>
            <person name="de Oliveira A.C."/>
            <person name="Bevan M."/>
            <person name="Bancroft I."/>
            <person name="Minx P."/>
            <person name="Cordum H."/>
            <person name="Wilson R."/>
            <person name="Cheng Z."/>
            <person name="Jin W."/>
            <person name="Jiang J."/>
            <person name="Leong S.A."/>
            <person name="Iwama H."/>
            <person name="Gojobori T."/>
            <person name="Itoh T."/>
            <person name="Niimura Y."/>
            <person name="Fujii Y."/>
            <person name="Habara T."/>
            <person name="Sakai H."/>
            <person name="Sato Y."/>
            <person name="Wilson G."/>
            <person name="Kumar K."/>
            <person name="McCouch S."/>
            <person name="Juretic N."/>
            <person name="Hoen D."/>
            <person name="Wright S."/>
            <person name="Bruskiewich R."/>
            <person name="Bureau T."/>
            <person name="Miyao A."/>
            <person name="Hirochika H."/>
            <person name="Nishikawa T."/>
            <person name="Kadowaki K."/>
            <person name="Sugiura M."/>
            <person name="Burr B."/>
            <person name="Sasaki T."/>
        </authorList>
    </citation>
    <scope>NUCLEOTIDE SEQUENCE [LARGE SCALE GENOMIC DNA]</scope>
    <source>
        <strain evidence="3">cv. Nipponbare</strain>
    </source>
</reference>
<keyword evidence="3" id="KW-1185">Reference proteome</keyword>
<organism evidence="2 3">
    <name type="scientific">Oryza sativa subsp. japonica</name>
    <name type="common">Rice</name>
    <dbReference type="NCBI Taxonomy" id="39947"/>
    <lineage>
        <taxon>Eukaryota</taxon>
        <taxon>Viridiplantae</taxon>
        <taxon>Streptophyta</taxon>
        <taxon>Embryophyta</taxon>
        <taxon>Tracheophyta</taxon>
        <taxon>Spermatophyta</taxon>
        <taxon>Magnoliopsida</taxon>
        <taxon>Liliopsida</taxon>
        <taxon>Poales</taxon>
        <taxon>Poaceae</taxon>
        <taxon>BOP clade</taxon>
        <taxon>Oryzoideae</taxon>
        <taxon>Oryzeae</taxon>
        <taxon>Oryzinae</taxon>
        <taxon>Oryza</taxon>
        <taxon>Oryza sativa</taxon>
    </lineage>
</organism>
<name>A0A0P0X5C3_ORYSJ</name>
<dbReference type="InParanoid" id="A0A0P0X5C3"/>
<dbReference type="AlphaFoldDB" id="A0A0P0X5C3"/>
<accession>A0A0P0X5C3</accession>
<evidence type="ECO:0000256" key="1">
    <source>
        <dbReference type="SAM" id="MobiDB-lite"/>
    </source>
</evidence>
<reference evidence="2 3" key="2">
    <citation type="journal article" date="2013" name="Plant Cell Physiol.">
        <title>Rice Annotation Project Database (RAP-DB): an integrative and interactive database for rice genomics.</title>
        <authorList>
            <person name="Sakai H."/>
            <person name="Lee S.S."/>
            <person name="Tanaka T."/>
            <person name="Numa H."/>
            <person name="Kim J."/>
            <person name="Kawahara Y."/>
            <person name="Wakimoto H."/>
            <person name="Yang C.C."/>
            <person name="Iwamoto M."/>
            <person name="Abe T."/>
            <person name="Yamada Y."/>
            <person name="Muto A."/>
            <person name="Inokuchi H."/>
            <person name="Ikemura T."/>
            <person name="Matsumoto T."/>
            <person name="Sasaki T."/>
            <person name="Itoh T."/>
        </authorList>
    </citation>
    <scope>NUCLEOTIDE SEQUENCE [LARGE SCALE GENOMIC DNA]</scope>
    <source>
        <strain evidence="3">cv. Nipponbare</strain>
    </source>
</reference>
<reference evidence="2 3" key="3">
    <citation type="journal article" date="2013" name="Rice">
        <title>Improvement of the Oryza sativa Nipponbare reference genome using next generation sequence and optical map data.</title>
        <authorList>
            <person name="Kawahara Y."/>
            <person name="de la Bastide M."/>
            <person name="Hamilton J.P."/>
            <person name="Kanamori H."/>
            <person name="McCombie W.R."/>
            <person name="Ouyang S."/>
            <person name="Schwartz D.C."/>
            <person name="Tanaka T."/>
            <person name="Wu J."/>
            <person name="Zhou S."/>
            <person name="Childs K.L."/>
            <person name="Davidson R.M."/>
            <person name="Lin H."/>
            <person name="Quesada-Ocampo L."/>
            <person name="Vaillancourt B."/>
            <person name="Sakai H."/>
            <person name="Lee S.S."/>
            <person name="Kim J."/>
            <person name="Numa H."/>
            <person name="Itoh T."/>
            <person name="Buell C.R."/>
            <person name="Matsumoto T."/>
        </authorList>
    </citation>
    <scope>NUCLEOTIDE SEQUENCE [LARGE SCALE GENOMIC DNA]</scope>
    <source>
        <strain evidence="3">cv. Nipponbare</strain>
    </source>
</reference>
<dbReference type="PaxDb" id="39947-A0A0P0X5C3"/>
<sequence>MRAKTGMKRKKKWRQAGAGDAACCRWALDSSTGRRKGRSEIIARRALRTNRLPYCYPMSGHRRDKMMQQQQQQKQEEIKMKSNVQLC</sequence>
<dbReference type="EMBL" id="AP014963">
    <property type="protein sequence ID" value="BAT01213.1"/>
    <property type="molecule type" value="Genomic_DNA"/>
</dbReference>
<dbReference type="Proteomes" id="UP000059680">
    <property type="component" value="Chromosome 7"/>
</dbReference>
<protein>
    <submittedName>
        <fullName evidence="2">Os07g0424600 protein</fullName>
    </submittedName>
</protein>
<gene>
    <name evidence="2" type="ordered locus">Os07g0424600</name>
    <name evidence="2" type="ORF">OSNPB_070424600</name>
</gene>